<organism evidence="1 2">
    <name type="scientific">Sulfidibacter corallicola</name>
    <dbReference type="NCBI Taxonomy" id="2818388"/>
    <lineage>
        <taxon>Bacteria</taxon>
        <taxon>Pseudomonadati</taxon>
        <taxon>Acidobacteriota</taxon>
        <taxon>Holophagae</taxon>
        <taxon>Acanthopleuribacterales</taxon>
        <taxon>Acanthopleuribacteraceae</taxon>
        <taxon>Sulfidibacter</taxon>
    </lineage>
</organism>
<dbReference type="RefSeq" id="WP_237381946.1">
    <property type="nucleotide sequence ID" value="NZ_CP071793.1"/>
</dbReference>
<keyword evidence="1" id="KW-0645">Protease</keyword>
<accession>A0A8A4TPC9</accession>
<keyword evidence="1" id="KW-0378">Hydrolase</keyword>
<gene>
    <name evidence="1" type="ORF">J3U87_05090</name>
</gene>
<dbReference type="Proteomes" id="UP000663929">
    <property type="component" value="Chromosome"/>
</dbReference>
<proteinExistence type="predicted"/>
<name>A0A8A4TPC9_SULCO</name>
<reference evidence="1" key="1">
    <citation type="submission" date="2021-03" db="EMBL/GenBank/DDBJ databases">
        <title>Acanthopleuribacteraceae sp. M133.</title>
        <authorList>
            <person name="Wang G."/>
        </authorList>
    </citation>
    <scope>NUCLEOTIDE SEQUENCE</scope>
    <source>
        <strain evidence="1">M133</strain>
    </source>
</reference>
<dbReference type="SUPFAM" id="SSF49478">
    <property type="entry name" value="Cna protein B-type domain"/>
    <property type="match status" value="1"/>
</dbReference>
<dbReference type="AlphaFoldDB" id="A0A8A4TPC9"/>
<dbReference type="KEGG" id="scor:J3U87_05090"/>
<evidence type="ECO:0000313" key="1">
    <source>
        <dbReference type="EMBL" id="QTD51826.1"/>
    </source>
</evidence>
<dbReference type="GO" id="GO:0004180">
    <property type="term" value="F:carboxypeptidase activity"/>
    <property type="evidence" value="ECO:0007669"/>
    <property type="project" value="UniProtKB-KW"/>
</dbReference>
<keyword evidence="2" id="KW-1185">Reference proteome</keyword>
<protein>
    <submittedName>
        <fullName evidence="1">Carboxypeptidase regulatory-like domain-containing protein</fullName>
    </submittedName>
</protein>
<sequence>MKGLWLLALGWCLTVPARSGEISGQVTDTEGKPLQVTVYMVHDETGEAFEALADEFGYFELGGLQAGRYLVFPEVPIGYHVAEPECGWYFIPLATAGHVFVSYRLREGGVSVDFGKPVGKPDDPPDPFGAGIGPSGRGFHLNVYAANFAELYPAYPNRITIRGVWVDAMGPVDIDVADGSIAGLYRNRAYLEIEQGPGFHTEARILLEEVPGFSQNGLLARLWFQVPWNWPDSRRPTLCFCAEVTLEGLDGDRLKILKRVWCGEPDLD</sequence>
<dbReference type="EMBL" id="CP071793">
    <property type="protein sequence ID" value="QTD51826.1"/>
    <property type="molecule type" value="Genomic_DNA"/>
</dbReference>
<evidence type="ECO:0000313" key="2">
    <source>
        <dbReference type="Proteomes" id="UP000663929"/>
    </source>
</evidence>
<keyword evidence="1" id="KW-0121">Carboxypeptidase</keyword>